<dbReference type="GO" id="GO:0055085">
    <property type="term" value="P:transmembrane transport"/>
    <property type="evidence" value="ECO:0007669"/>
    <property type="project" value="InterPro"/>
</dbReference>
<organism evidence="6 7">
    <name type="scientific">Alkalicoccus halolimnae</name>
    <dbReference type="NCBI Taxonomy" id="1667239"/>
    <lineage>
        <taxon>Bacteria</taxon>
        <taxon>Bacillati</taxon>
        <taxon>Bacillota</taxon>
        <taxon>Bacilli</taxon>
        <taxon>Bacillales</taxon>
        <taxon>Bacillaceae</taxon>
        <taxon>Alkalicoccus</taxon>
    </lineage>
</organism>
<name>A0A5C7FI09_9BACI</name>
<feature type="chain" id="PRO_5044096858" evidence="5">
    <location>
        <begin position="19"/>
        <end position="386"/>
    </location>
</feature>
<dbReference type="CDD" id="cd13679">
    <property type="entry name" value="PBP2_TRAP_YiaO_like"/>
    <property type="match status" value="1"/>
</dbReference>
<evidence type="ECO:0000313" key="7">
    <source>
        <dbReference type="Proteomes" id="UP000321816"/>
    </source>
</evidence>
<dbReference type="RefSeq" id="WP_147802740.1">
    <property type="nucleotide sequence ID" value="NZ_CP144914.1"/>
</dbReference>
<gene>
    <name evidence="6" type="ORF">FTX54_015575</name>
</gene>
<dbReference type="GO" id="GO:0030288">
    <property type="term" value="C:outer membrane-bounded periplasmic space"/>
    <property type="evidence" value="ECO:0007669"/>
    <property type="project" value="InterPro"/>
</dbReference>
<dbReference type="AlphaFoldDB" id="A0A5C7FI09"/>
<dbReference type="PROSITE" id="PS51257">
    <property type="entry name" value="PROKAR_LIPOPROTEIN"/>
    <property type="match status" value="1"/>
</dbReference>
<evidence type="ECO:0000256" key="2">
    <source>
        <dbReference type="ARBA" id="ARBA00022448"/>
    </source>
</evidence>
<keyword evidence="7" id="KW-1185">Reference proteome</keyword>
<dbReference type="InterPro" id="IPR038404">
    <property type="entry name" value="TRAP_DctP_sf"/>
</dbReference>
<dbReference type="EMBL" id="CP144914">
    <property type="protein sequence ID" value="WWD79794.1"/>
    <property type="molecule type" value="Genomic_DNA"/>
</dbReference>
<dbReference type="NCBIfam" id="NF037995">
    <property type="entry name" value="TRAP_S1"/>
    <property type="match status" value="1"/>
</dbReference>
<evidence type="ECO:0000256" key="4">
    <source>
        <dbReference type="SAM" id="MobiDB-lite"/>
    </source>
</evidence>
<comment type="similarity">
    <text evidence="1">Belongs to the bacterial solute-binding protein 7 family.</text>
</comment>
<evidence type="ECO:0000256" key="1">
    <source>
        <dbReference type="ARBA" id="ARBA00009023"/>
    </source>
</evidence>
<keyword evidence="2" id="KW-0813">Transport</keyword>
<dbReference type="InterPro" id="IPR004682">
    <property type="entry name" value="TRAP_DctP"/>
</dbReference>
<evidence type="ECO:0000256" key="5">
    <source>
        <dbReference type="SAM" id="SignalP"/>
    </source>
</evidence>
<proteinExistence type="inferred from homology"/>
<dbReference type="InterPro" id="IPR018389">
    <property type="entry name" value="DctP_fam"/>
</dbReference>
<dbReference type="SUPFAM" id="SSF53850">
    <property type="entry name" value="Periplasmic binding protein-like II"/>
    <property type="match status" value="1"/>
</dbReference>
<dbReference type="OrthoDB" id="9776801at2"/>
<evidence type="ECO:0000313" key="6">
    <source>
        <dbReference type="EMBL" id="WWD79794.1"/>
    </source>
</evidence>
<dbReference type="PANTHER" id="PTHR33376">
    <property type="match status" value="1"/>
</dbReference>
<evidence type="ECO:0000256" key="3">
    <source>
        <dbReference type="ARBA" id="ARBA00022729"/>
    </source>
</evidence>
<feature type="compositionally biased region" description="Acidic residues" evidence="4">
    <location>
        <begin position="54"/>
        <end position="64"/>
    </location>
</feature>
<protein>
    <submittedName>
        <fullName evidence="6">TRAP transporter substrate-binding protein</fullName>
    </submittedName>
</protein>
<feature type="region of interest" description="Disordered" evidence="4">
    <location>
        <begin position="21"/>
        <end position="75"/>
    </location>
</feature>
<dbReference type="Proteomes" id="UP000321816">
    <property type="component" value="Chromosome"/>
</dbReference>
<feature type="signal peptide" evidence="5">
    <location>
        <begin position="1"/>
        <end position="18"/>
    </location>
</feature>
<dbReference type="PANTHER" id="PTHR33376:SF7">
    <property type="entry name" value="C4-DICARBOXYLATE-BINDING PROTEIN DCTB"/>
    <property type="match status" value="1"/>
</dbReference>
<dbReference type="KEGG" id="ahal:FTX54_015575"/>
<accession>A0A5C7FI09</accession>
<dbReference type="Pfam" id="PF03480">
    <property type="entry name" value="DctP"/>
    <property type="match status" value="1"/>
</dbReference>
<feature type="compositionally biased region" description="Low complexity" evidence="4">
    <location>
        <begin position="30"/>
        <end position="53"/>
    </location>
</feature>
<dbReference type="NCBIfam" id="TIGR00787">
    <property type="entry name" value="dctP"/>
    <property type="match status" value="1"/>
</dbReference>
<reference evidence="6 7" key="1">
    <citation type="submission" date="2024-01" db="EMBL/GenBank/DDBJ databases">
        <title>Complete Genome Sequence of Alkalicoccus halolimnae BZ-SZ-XJ29T, a Moderately Halophilic Bacterium Isolated from a Salt Lake.</title>
        <authorList>
            <person name="Zhao B."/>
        </authorList>
    </citation>
    <scope>NUCLEOTIDE SEQUENCE [LARGE SCALE GENOMIC DNA]</scope>
    <source>
        <strain evidence="6 7">BZ-SZ-XJ29</strain>
    </source>
</reference>
<dbReference type="Gene3D" id="3.40.190.170">
    <property type="entry name" value="Bacterial extracellular solute-binding protein, family 7"/>
    <property type="match status" value="1"/>
</dbReference>
<keyword evidence="3 5" id="KW-0732">Signal</keyword>
<sequence>MKKSLYLTAALAATTFLAACGGGDNGGNEEGQANNESGTNNAENTSEENNTSNEEADNAGDEANADNGGGGEYAQEDATHTIRGGIGLNSDHPQYQGLLEFKEIVESETDGDIFVETYHSGQLGDDRTMMEALQLGSQEVTIPSTAPIANFVNEFSVFDFPFLFPDSETADEVLDGEVGQELLDMLEDQNLIGLAYWENGFRDLTNSEREVASMEDFDGLTIRTMENDLHLDAFRELGANPTPMAFTELFTALQQGTVDGQENPYATIYLEGFYEVQDYVSNTHHIYSPFVFMVSQQFYDGLSEDYQQIVSDAAVEAGEFQREANREANDEYLEELQNEGMTFTEISDEARQEMQDTVQPVIDEYSGEIGQDLVDRVYEAIEEAQQ</sequence>